<dbReference type="AlphaFoldDB" id="A0A5B9Q8V5"/>
<dbReference type="KEGG" id="bgok:Pr1d_06070"/>
<dbReference type="Proteomes" id="UP000323917">
    <property type="component" value="Chromosome"/>
</dbReference>
<name>A0A5B9Q8V5_9BACT</name>
<evidence type="ECO:0000256" key="1">
    <source>
        <dbReference type="ARBA" id="ARBA00004196"/>
    </source>
</evidence>
<dbReference type="InterPro" id="IPR007131">
    <property type="entry name" value="SHD1"/>
</dbReference>
<dbReference type="GO" id="GO:0016491">
    <property type="term" value="F:oxidoreductase activity"/>
    <property type="evidence" value="ECO:0007669"/>
    <property type="project" value="InterPro"/>
</dbReference>
<dbReference type="InterPro" id="IPR013766">
    <property type="entry name" value="Thioredoxin_domain"/>
</dbReference>
<dbReference type="Pfam" id="PF03983">
    <property type="entry name" value="SHD1"/>
    <property type="match status" value="1"/>
</dbReference>
<dbReference type="Gene3D" id="3.40.30.10">
    <property type="entry name" value="Glutaredoxin"/>
    <property type="match status" value="1"/>
</dbReference>
<dbReference type="PANTHER" id="PTHR42852:SF13">
    <property type="entry name" value="PROTEIN DIPZ"/>
    <property type="match status" value="1"/>
</dbReference>
<dbReference type="PROSITE" id="PS51352">
    <property type="entry name" value="THIOREDOXIN_2"/>
    <property type="match status" value="1"/>
</dbReference>
<dbReference type="EMBL" id="CP042913">
    <property type="protein sequence ID" value="QEG33346.1"/>
    <property type="molecule type" value="Genomic_DNA"/>
</dbReference>
<dbReference type="InterPro" id="IPR050553">
    <property type="entry name" value="Thioredoxin_ResA/DsbE_sf"/>
</dbReference>
<dbReference type="InterPro" id="IPR036249">
    <property type="entry name" value="Thioredoxin-like_sf"/>
</dbReference>
<dbReference type="PANTHER" id="PTHR42852">
    <property type="entry name" value="THIOL:DISULFIDE INTERCHANGE PROTEIN DSBE"/>
    <property type="match status" value="1"/>
</dbReference>
<dbReference type="PROSITE" id="PS00194">
    <property type="entry name" value="THIOREDOXIN_1"/>
    <property type="match status" value="1"/>
</dbReference>
<dbReference type="GO" id="GO:0043130">
    <property type="term" value="F:ubiquitin binding"/>
    <property type="evidence" value="ECO:0007669"/>
    <property type="project" value="InterPro"/>
</dbReference>
<evidence type="ECO:0000259" key="4">
    <source>
        <dbReference type="PROSITE" id="PS51352"/>
    </source>
</evidence>
<keyword evidence="6" id="KW-1185">Reference proteome</keyword>
<gene>
    <name evidence="5" type="primary">resA_1</name>
    <name evidence="5" type="ORF">Pr1d_06070</name>
</gene>
<dbReference type="GO" id="GO:0030674">
    <property type="term" value="F:protein-macromolecule adaptor activity"/>
    <property type="evidence" value="ECO:0007669"/>
    <property type="project" value="InterPro"/>
</dbReference>
<accession>A0A5B9Q8V5</accession>
<comment type="subcellular location">
    <subcellularLocation>
        <location evidence="1">Cell envelope</location>
    </subcellularLocation>
</comment>
<dbReference type="Gene3D" id="2.30.30.700">
    <property type="entry name" value="SLA1 homology domain 1"/>
    <property type="match status" value="1"/>
</dbReference>
<dbReference type="InterPro" id="IPR013740">
    <property type="entry name" value="Redoxin"/>
</dbReference>
<evidence type="ECO:0000313" key="6">
    <source>
        <dbReference type="Proteomes" id="UP000323917"/>
    </source>
</evidence>
<dbReference type="InterPro" id="IPR017937">
    <property type="entry name" value="Thioredoxin_CS"/>
</dbReference>
<dbReference type="GO" id="GO:0030313">
    <property type="term" value="C:cell envelope"/>
    <property type="evidence" value="ECO:0007669"/>
    <property type="project" value="UniProtKB-SubCell"/>
</dbReference>
<feature type="domain" description="Thioredoxin" evidence="4">
    <location>
        <begin position="206"/>
        <end position="370"/>
    </location>
</feature>
<dbReference type="GO" id="GO:0042802">
    <property type="term" value="F:identical protein binding"/>
    <property type="evidence" value="ECO:0007669"/>
    <property type="project" value="InterPro"/>
</dbReference>
<reference evidence="5 6" key="1">
    <citation type="submission" date="2019-08" db="EMBL/GenBank/DDBJ databases">
        <title>Deep-cultivation of Planctomycetes and their phenomic and genomic characterization uncovers novel biology.</title>
        <authorList>
            <person name="Wiegand S."/>
            <person name="Jogler M."/>
            <person name="Boedeker C."/>
            <person name="Pinto D."/>
            <person name="Vollmers J."/>
            <person name="Rivas-Marin E."/>
            <person name="Kohn T."/>
            <person name="Peeters S.H."/>
            <person name="Heuer A."/>
            <person name="Rast P."/>
            <person name="Oberbeckmann S."/>
            <person name="Bunk B."/>
            <person name="Jeske O."/>
            <person name="Meyerdierks A."/>
            <person name="Storesund J.E."/>
            <person name="Kallscheuer N."/>
            <person name="Luecker S."/>
            <person name="Lage O.M."/>
            <person name="Pohl T."/>
            <person name="Merkel B.J."/>
            <person name="Hornburger P."/>
            <person name="Mueller R.-W."/>
            <person name="Bruemmer F."/>
            <person name="Labrenz M."/>
            <person name="Spormann A.M."/>
            <person name="Op den Camp H."/>
            <person name="Overmann J."/>
            <person name="Amann R."/>
            <person name="Jetten M.S.M."/>
            <person name="Mascher T."/>
            <person name="Medema M.H."/>
            <person name="Devos D.P."/>
            <person name="Kaster A.-K."/>
            <person name="Ovreas L."/>
            <person name="Rohde M."/>
            <person name="Galperin M.Y."/>
            <person name="Jogler C."/>
        </authorList>
    </citation>
    <scope>NUCLEOTIDE SEQUENCE [LARGE SCALE GENOMIC DNA]</scope>
    <source>
        <strain evidence="5 6">Pr1d</strain>
    </source>
</reference>
<protein>
    <submittedName>
        <fullName evidence="5">Thiol-disulfide oxidoreductase ResA</fullName>
    </submittedName>
</protein>
<keyword evidence="3" id="KW-0676">Redox-active center</keyword>
<dbReference type="Pfam" id="PF08534">
    <property type="entry name" value="Redoxin"/>
    <property type="match status" value="1"/>
</dbReference>
<dbReference type="SUPFAM" id="SSF52833">
    <property type="entry name" value="Thioredoxin-like"/>
    <property type="match status" value="1"/>
</dbReference>
<sequence length="370" mass="40735">MNCANMGRSLVFGLAVILVVGACWAAERNWTDESGKFSITAEYVGVKGGKVLLRNADGKELSVPLKKLSEADREFVKAQQKEAAQREEVSEPTRQKPQREVVMELAETFYADLRTRERIGAGKLLTDEAQALIKTGKSPLVYLPRPEVGGKAIRVGRPKFDGSVAEIPVRVEAGEQLHQTWLHLRLVNPGANADEDWRIFALSAVYPDGEKSLDFEASVALAGEADPLKKLIGKPFLMEGYTLDGEPISSDDYKGKVVLIDFWATWCGPCKAEIPNILDNWRKYNGAGFEVLAVSVDKDLEALASFTRKENPPWTVVADRHPYNKKSMGAKFGIRSIPAFVLLGRDGRVAAIHCRGKLLSKEVERLLAGG</sequence>
<dbReference type="GO" id="GO:0017004">
    <property type="term" value="P:cytochrome complex assembly"/>
    <property type="evidence" value="ECO:0007669"/>
    <property type="project" value="UniProtKB-KW"/>
</dbReference>
<evidence type="ECO:0000313" key="5">
    <source>
        <dbReference type="EMBL" id="QEG33346.1"/>
    </source>
</evidence>
<keyword evidence="2" id="KW-0201">Cytochrome c-type biogenesis</keyword>
<evidence type="ECO:0000256" key="3">
    <source>
        <dbReference type="ARBA" id="ARBA00023284"/>
    </source>
</evidence>
<organism evidence="5 6">
    <name type="scientific">Bythopirellula goksoeyrii</name>
    <dbReference type="NCBI Taxonomy" id="1400387"/>
    <lineage>
        <taxon>Bacteria</taxon>
        <taxon>Pseudomonadati</taxon>
        <taxon>Planctomycetota</taxon>
        <taxon>Planctomycetia</taxon>
        <taxon>Pirellulales</taxon>
        <taxon>Lacipirellulaceae</taxon>
        <taxon>Bythopirellula</taxon>
    </lineage>
</organism>
<dbReference type="GO" id="GO:0008092">
    <property type="term" value="F:cytoskeletal protein binding"/>
    <property type="evidence" value="ECO:0007669"/>
    <property type="project" value="InterPro"/>
</dbReference>
<dbReference type="CDD" id="cd02966">
    <property type="entry name" value="TlpA_like_family"/>
    <property type="match status" value="1"/>
</dbReference>
<dbReference type="OrthoDB" id="252709at2"/>
<evidence type="ECO:0000256" key="2">
    <source>
        <dbReference type="ARBA" id="ARBA00022748"/>
    </source>
</evidence>
<dbReference type="RefSeq" id="WP_148072127.1">
    <property type="nucleotide sequence ID" value="NZ_CP042913.1"/>
</dbReference>
<proteinExistence type="predicted"/>